<dbReference type="InterPro" id="IPR011913">
    <property type="entry name" value="RfaE_dom_I"/>
</dbReference>
<dbReference type="PANTHER" id="PTHR46969">
    <property type="entry name" value="BIFUNCTIONAL PROTEIN HLDE"/>
    <property type="match status" value="1"/>
</dbReference>
<dbReference type="InterPro" id="IPR029056">
    <property type="entry name" value="Ribokinase-like"/>
</dbReference>
<keyword evidence="2" id="KW-0418">Kinase</keyword>
<feature type="domain" description="Carbohydrate kinase PfkB" evidence="3">
    <location>
        <begin position="41"/>
        <end position="326"/>
    </location>
</feature>
<dbReference type="CDD" id="cd01172">
    <property type="entry name" value="RfaE_like"/>
    <property type="match status" value="1"/>
</dbReference>
<accession>A0A1F7RFB6</accession>
<dbReference type="GO" id="GO:0033786">
    <property type="term" value="F:heptose-1-phosphate adenylyltransferase activity"/>
    <property type="evidence" value="ECO:0007669"/>
    <property type="project" value="TreeGrafter"/>
</dbReference>
<name>A0A1F7RFB6_9BACT</name>
<evidence type="ECO:0000313" key="5">
    <source>
        <dbReference type="Proteomes" id="UP000178526"/>
    </source>
</evidence>
<evidence type="ECO:0000259" key="3">
    <source>
        <dbReference type="Pfam" id="PF00294"/>
    </source>
</evidence>
<organism evidence="4 5">
    <name type="scientific">Candidatus Schekmanbacteria bacterium GWA2_38_11</name>
    <dbReference type="NCBI Taxonomy" id="1817876"/>
    <lineage>
        <taxon>Bacteria</taxon>
        <taxon>Candidatus Schekmaniibacteriota</taxon>
    </lineage>
</organism>
<protein>
    <recommendedName>
        <fullName evidence="3">Carbohydrate kinase PfkB domain-containing protein</fullName>
    </recommendedName>
</protein>
<dbReference type="Pfam" id="PF00294">
    <property type="entry name" value="PfkB"/>
    <property type="match status" value="1"/>
</dbReference>
<proteinExistence type="predicted"/>
<sequence>MKKKINKKRLLELINNFKSSTILTIGDIIADEYIYGSTSRVSREAPVLILKIDSEHIFLGGGGNALNNLGSLGCNVIPISVIGNDHFGKVILENIRKLGIPTDGIFVEKDRITTRKTRILAGSYHTTRQQVIRIDREPGNMIKNTTEQKIEKFLEANLKKARALMVSDYGLGLVTPRLIEKINKIASVNNGVIITVDSRFKLAQFKNVFAVTPNEPEASLCSGIDIRDEDEKSLTEAGKKIMKMINPSAVLITRGRKGMTLFKNSGKIVSIPIFGSDEIADVTGAGDTVISTFTLALVSGGTLEEAMNLANYAGAIVVMKRGTATVTKKELKEILNA</sequence>
<dbReference type="Gene3D" id="3.40.1190.20">
    <property type="match status" value="1"/>
</dbReference>
<dbReference type="SUPFAM" id="SSF53613">
    <property type="entry name" value="Ribokinase-like"/>
    <property type="match status" value="1"/>
</dbReference>
<evidence type="ECO:0000256" key="2">
    <source>
        <dbReference type="ARBA" id="ARBA00022777"/>
    </source>
</evidence>
<dbReference type="AlphaFoldDB" id="A0A1F7RFB6"/>
<reference evidence="4 5" key="1">
    <citation type="journal article" date="2016" name="Nat. Commun.">
        <title>Thousands of microbial genomes shed light on interconnected biogeochemical processes in an aquifer system.</title>
        <authorList>
            <person name="Anantharaman K."/>
            <person name="Brown C.T."/>
            <person name="Hug L.A."/>
            <person name="Sharon I."/>
            <person name="Castelle C.J."/>
            <person name="Probst A.J."/>
            <person name="Thomas B.C."/>
            <person name="Singh A."/>
            <person name="Wilkins M.J."/>
            <person name="Karaoz U."/>
            <person name="Brodie E.L."/>
            <person name="Williams K.H."/>
            <person name="Hubbard S.S."/>
            <person name="Banfield J.F."/>
        </authorList>
    </citation>
    <scope>NUCLEOTIDE SEQUENCE [LARGE SCALE GENOMIC DNA]</scope>
</reference>
<keyword evidence="1" id="KW-0808">Transferase</keyword>
<dbReference type="InterPro" id="IPR011611">
    <property type="entry name" value="PfkB_dom"/>
</dbReference>
<gene>
    <name evidence="4" type="ORF">A2042_06790</name>
</gene>
<dbReference type="GO" id="GO:0033785">
    <property type="term" value="F:heptose 7-phosphate kinase activity"/>
    <property type="evidence" value="ECO:0007669"/>
    <property type="project" value="TreeGrafter"/>
</dbReference>
<dbReference type="GO" id="GO:0005829">
    <property type="term" value="C:cytosol"/>
    <property type="evidence" value="ECO:0007669"/>
    <property type="project" value="TreeGrafter"/>
</dbReference>
<evidence type="ECO:0000313" key="4">
    <source>
        <dbReference type="EMBL" id="OGL39888.1"/>
    </source>
</evidence>
<dbReference type="EMBL" id="MGDB01000110">
    <property type="protein sequence ID" value="OGL39888.1"/>
    <property type="molecule type" value="Genomic_DNA"/>
</dbReference>
<comment type="caution">
    <text evidence="4">The sequence shown here is derived from an EMBL/GenBank/DDBJ whole genome shotgun (WGS) entry which is preliminary data.</text>
</comment>
<dbReference type="Proteomes" id="UP000178526">
    <property type="component" value="Unassembled WGS sequence"/>
</dbReference>
<dbReference type="PANTHER" id="PTHR46969:SF1">
    <property type="entry name" value="BIFUNCTIONAL PROTEIN HLDE"/>
    <property type="match status" value="1"/>
</dbReference>
<dbReference type="GO" id="GO:0016773">
    <property type="term" value="F:phosphotransferase activity, alcohol group as acceptor"/>
    <property type="evidence" value="ECO:0007669"/>
    <property type="project" value="InterPro"/>
</dbReference>
<evidence type="ECO:0000256" key="1">
    <source>
        <dbReference type="ARBA" id="ARBA00022679"/>
    </source>
</evidence>